<feature type="non-terminal residue" evidence="1">
    <location>
        <position position="1"/>
    </location>
</feature>
<dbReference type="EMBL" id="CAUYUJ010002911">
    <property type="protein sequence ID" value="CAK0802949.1"/>
    <property type="molecule type" value="Genomic_DNA"/>
</dbReference>
<comment type="caution">
    <text evidence="1">The sequence shown here is derived from an EMBL/GenBank/DDBJ whole genome shotgun (WGS) entry which is preliminary data.</text>
</comment>
<name>A0ABN9QAR3_9DINO</name>
<sequence length="141" mass="15315">LPSLHDFLDIDVPALDESKLTAKQVMQDRANGNSTVGVDTICAFDLSRAPGKIRGAEIRFGAIPRLTTRNNRLCIEAVEPPKFQRFLTLKERFLLLGYPPEFDLHSTFTAQWGAIKASGNAMSVPCLGIGLACAMSGRVAP</sequence>
<dbReference type="InterPro" id="IPR029063">
    <property type="entry name" value="SAM-dependent_MTases_sf"/>
</dbReference>
<gene>
    <name evidence="1" type="ORF">PCOR1329_LOCUS10287</name>
</gene>
<dbReference type="Proteomes" id="UP001189429">
    <property type="component" value="Unassembled WGS sequence"/>
</dbReference>
<reference evidence="1" key="1">
    <citation type="submission" date="2023-10" db="EMBL/GenBank/DDBJ databases">
        <authorList>
            <person name="Chen Y."/>
            <person name="Shah S."/>
            <person name="Dougan E. K."/>
            <person name="Thang M."/>
            <person name="Chan C."/>
        </authorList>
    </citation>
    <scope>NUCLEOTIDE SEQUENCE [LARGE SCALE GENOMIC DNA]</scope>
</reference>
<protein>
    <recommendedName>
        <fullName evidence="3">DNA (cytosine-5-)-methyltransferase</fullName>
    </recommendedName>
</protein>
<accession>A0ABN9QAR3</accession>
<organism evidence="1 2">
    <name type="scientific">Prorocentrum cordatum</name>
    <dbReference type="NCBI Taxonomy" id="2364126"/>
    <lineage>
        <taxon>Eukaryota</taxon>
        <taxon>Sar</taxon>
        <taxon>Alveolata</taxon>
        <taxon>Dinophyceae</taxon>
        <taxon>Prorocentrales</taxon>
        <taxon>Prorocentraceae</taxon>
        <taxon>Prorocentrum</taxon>
    </lineage>
</organism>
<keyword evidence="2" id="KW-1185">Reference proteome</keyword>
<dbReference type="SUPFAM" id="SSF53335">
    <property type="entry name" value="S-adenosyl-L-methionine-dependent methyltransferases"/>
    <property type="match status" value="1"/>
</dbReference>
<evidence type="ECO:0008006" key="3">
    <source>
        <dbReference type="Google" id="ProtNLM"/>
    </source>
</evidence>
<proteinExistence type="predicted"/>
<evidence type="ECO:0000313" key="1">
    <source>
        <dbReference type="EMBL" id="CAK0802949.1"/>
    </source>
</evidence>
<evidence type="ECO:0000313" key="2">
    <source>
        <dbReference type="Proteomes" id="UP001189429"/>
    </source>
</evidence>